<evidence type="ECO:0000313" key="2">
    <source>
        <dbReference type="EMBL" id="KAK1589642.1"/>
    </source>
</evidence>
<keyword evidence="1" id="KW-1133">Transmembrane helix</keyword>
<feature type="transmembrane region" description="Helical" evidence="1">
    <location>
        <begin position="12"/>
        <end position="29"/>
    </location>
</feature>
<keyword evidence="3" id="KW-1185">Reference proteome</keyword>
<accession>A0AAD8PXX2</accession>
<organism evidence="2 3">
    <name type="scientific">Colletotrichum navitas</name>
    <dbReference type="NCBI Taxonomy" id="681940"/>
    <lineage>
        <taxon>Eukaryota</taxon>
        <taxon>Fungi</taxon>
        <taxon>Dikarya</taxon>
        <taxon>Ascomycota</taxon>
        <taxon>Pezizomycotina</taxon>
        <taxon>Sordariomycetes</taxon>
        <taxon>Hypocreomycetidae</taxon>
        <taxon>Glomerellales</taxon>
        <taxon>Glomerellaceae</taxon>
        <taxon>Colletotrichum</taxon>
        <taxon>Colletotrichum graminicola species complex</taxon>
    </lineage>
</organism>
<dbReference type="AlphaFoldDB" id="A0AAD8PXX2"/>
<evidence type="ECO:0000313" key="3">
    <source>
        <dbReference type="Proteomes" id="UP001230504"/>
    </source>
</evidence>
<keyword evidence="1" id="KW-0812">Transmembrane</keyword>
<protein>
    <submittedName>
        <fullName evidence="2">Uncharacterized protein</fullName>
    </submittedName>
</protein>
<name>A0AAD8PXX2_9PEZI</name>
<dbReference type="EMBL" id="JAHLJV010000037">
    <property type="protein sequence ID" value="KAK1589642.1"/>
    <property type="molecule type" value="Genomic_DNA"/>
</dbReference>
<gene>
    <name evidence="2" type="ORF">LY79DRAFT_237236</name>
</gene>
<keyword evidence="1" id="KW-0472">Membrane</keyword>
<evidence type="ECO:0000256" key="1">
    <source>
        <dbReference type="SAM" id="Phobius"/>
    </source>
</evidence>
<sequence length="127" mass="14350">MLSMREQKYQTIRTAVVVLFVLYHIRFVFVPFPAGLLFDIDSVFSCQPLLAFLFLIWFNDQPIVTFYLISLRNACTSSVSITFTGAGSRYQSCDCPPLIPITRLLSIGFEAGAVRGHARNFSTCLNR</sequence>
<reference evidence="2" key="1">
    <citation type="submission" date="2021-06" db="EMBL/GenBank/DDBJ databases">
        <title>Comparative genomics, transcriptomics and evolutionary studies reveal genomic signatures of adaptation to plant cell wall in hemibiotrophic fungi.</title>
        <authorList>
            <consortium name="DOE Joint Genome Institute"/>
            <person name="Baroncelli R."/>
            <person name="Diaz J.F."/>
            <person name="Benocci T."/>
            <person name="Peng M."/>
            <person name="Battaglia E."/>
            <person name="Haridas S."/>
            <person name="Andreopoulos W."/>
            <person name="Labutti K."/>
            <person name="Pangilinan J."/>
            <person name="Floch G.L."/>
            <person name="Makela M.R."/>
            <person name="Henrissat B."/>
            <person name="Grigoriev I.V."/>
            <person name="Crouch J.A."/>
            <person name="De Vries R.P."/>
            <person name="Sukno S.A."/>
            <person name="Thon M.R."/>
        </authorList>
    </citation>
    <scope>NUCLEOTIDE SEQUENCE</scope>
    <source>
        <strain evidence="2">CBS 125086</strain>
    </source>
</reference>
<feature type="transmembrane region" description="Helical" evidence="1">
    <location>
        <begin position="49"/>
        <end position="69"/>
    </location>
</feature>
<dbReference type="Proteomes" id="UP001230504">
    <property type="component" value="Unassembled WGS sequence"/>
</dbReference>
<comment type="caution">
    <text evidence="2">The sequence shown here is derived from an EMBL/GenBank/DDBJ whole genome shotgun (WGS) entry which is preliminary data.</text>
</comment>
<proteinExistence type="predicted"/>
<dbReference type="RefSeq" id="XP_060413183.1">
    <property type="nucleotide sequence ID" value="XM_060551711.1"/>
</dbReference>
<dbReference type="GeneID" id="85435951"/>